<dbReference type="InterPro" id="IPR004556">
    <property type="entry name" value="HemK-like"/>
</dbReference>
<dbReference type="NCBIfam" id="TIGR03704">
    <property type="entry name" value="PrmC_rel_meth"/>
    <property type="match status" value="1"/>
</dbReference>
<dbReference type="CDD" id="cd02440">
    <property type="entry name" value="AdoMet_MTases"/>
    <property type="match status" value="1"/>
</dbReference>
<dbReference type="InterPro" id="IPR022446">
    <property type="entry name" value="MeTrfrase_put"/>
</dbReference>
<comment type="caution">
    <text evidence="5">The sequence shown here is derived from an EMBL/GenBank/DDBJ whole genome shotgun (WGS) entry which is preliminary data.</text>
</comment>
<evidence type="ECO:0000259" key="4">
    <source>
        <dbReference type="Pfam" id="PF13649"/>
    </source>
</evidence>
<name>A0ABV6NT40_9ACTN</name>
<dbReference type="Proteomes" id="UP001589894">
    <property type="component" value="Unassembled WGS sequence"/>
</dbReference>
<evidence type="ECO:0000313" key="6">
    <source>
        <dbReference type="Proteomes" id="UP001589894"/>
    </source>
</evidence>
<keyword evidence="1" id="KW-0489">Methyltransferase</keyword>
<organism evidence="5 6">
    <name type="scientific">Plantactinospora siamensis</name>
    <dbReference type="NCBI Taxonomy" id="555372"/>
    <lineage>
        <taxon>Bacteria</taxon>
        <taxon>Bacillati</taxon>
        <taxon>Actinomycetota</taxon>
        <taxon>Actinomycetes</taxon>
        <taxon>Micromonosporales</taxon>
        <taxon>Micromonosporaceae</taxon>
        <taxon>Plantactinospora</taxon>
    </lineage>
</organism>
<evidence type="ECO:0000313" key="5">
    <source>
        <dbReference type="EMBL" id="MFC0563922.1"/>
    </source>
</evidence>
<dbReference type="PANTHER" id="PTHR18895">
    <property type="entry name" value="HEMK METHYLTRANSFERASE"/>
    <property type="match status" value="1"/>
</dbReference>
<evidence type="ECO:0000256" key="3">
    <source>
        <dbReference type="ARBA" id="ARBA00022691"/>
    </source>
</evidence>
<dbReference type="NCBIfam" id="TIGR00536">
    <property type="entry name" value="hemK_fam"/>
    <property type="match status" value="1"/>
</dbReference>
<protein>
    <recommendedName>
        <fullName evidence="4">Methyltransferase domain-containing protein</fullName>
    </recommendedName>
</protein>
<evidence type="ECO:0000256" key="1">
    <source>
        <dbReference type="ARBA" id="ARBA00022603"/>
    </source>
</evidence>
<evidence type="ECO:0000256" key="2">
    <source>
        <dbReference type="ARBA" id="ARBA00022679"/>
    </source>
</evidence>
<proteinExistence type="predicted"/>
<reference evidence="5 6" key="1">
    <citation type="submission" date="2024-09" db="EMBL/GenBank/DDBJ databases">
        <authorList>
            <person name="Sun Q."/>
            <person name="Mori K."/>
        </authorList>
    </citation>
    <scope>NUCLEOTIDE SEQUENCE [LARGE SCALE GENOMIC DNA]</scope>
    <source>
        <strain evidence="5 6">TBRC 2205</strain>
    </source>
</reference>
<keyword evidence="2" id="KW-0808">Transferase</keyword>
<gene>
    <name evidence="5" type="ORF">ACFFHU_07030</name>
</gene>
<dbReference type="Gene3D" id="3.40.50.150">
    <property type="entry name" value="Vaccinia Virus protein VP39"/>
    <property type="match status" value="1"/>
</dbReference>
<dbReference type="SUPFAM" id="SSF53335">
    <property type="entry name" value="S-adenosyl-L-methionine-dependent methyltransferases"/>
    <property type="match status" value="1"/>
</dbReference>
<keyword evidence="6" id="KW-1185">Reference proteome</keyword>
<dbReference type="RefSeq" id="WP_377336864.1">
    <property type="nucleotide sequence ID" value="NZ_JBHLUE010000004.1"/>
</dbReference>
<dbReference type="EMBL" id="JBHLUE010000004">
    <property type="protein sequence ID" value="MFC0563922.1"/>
    <property type="molecule type" value="Genomic_DNA"/>
</dbReference>
<feature type="domain" description="Methyltransferase" evidence="4">
    <location>
        <begin position="97"/>
        <end position="166"/>
    </location>
</feature>
<dbReference type="InterPro" id="IPR050320">
    <property type="entry name" value="N5-glutamine_MTase"/>
</dbReference>
<dbReference type="InterPro" id="IPR029063">
    <property type="entry name" value="SAM-dependent_MTases_sf"/>
</dbReference>
<dbReference type="Pfam" id="PF13649">
    <property type="entry name" value="Methyltransf_25"/>
    <property type="match status" value="1"/>
</dbReference>
<keyword evidence="3" id="KW-0949">S-adenosyl-L-methionine</keyword>
<dbReference type="PANTHER" id="PTHR18895:SF74">
    <property type="entry name" value="MTRF1L RELEASE FACTOR GLUTAMINE METHYLTRANSFERASE"/>
    <property type="match status" value="1"/>
</dbReference>
<sequence length="272" mass="28513">MASPATDRAALVARLRAAGCVFAEDEAELLLGAAATPAALEPLLRRRLAGEPLEQVLGWAEFCGHRVAVAPGVFVPRQRTALLVDAAVSVAGERPGILELCCGTGAILLAVAHRVAPGWSVAADIDPAAVACARRNLAPVGARVLAGDLFEPIPADLRGRVDLLLANAPYVPADRIGYLPPEARLYEPAAALCGGPDGLDLLRRIAEAAPDWLAPGGHLLVETNPDQAGELSRTLVRHGLTPEARHDEESGTTVLLGRREATTRGAFRRSAR</sequence>
<accession>A0ABV6NT40</accession>
<dbReference type="InterPro" id="IPR041698">
    <property type="entry name" value="Methyltransf_25"/>
</dbReference>